<comment type="caution">
    <text evidence="7">The sequence shown here is derived from an EMBL/GenBank/DDBJ whole genome shotgun (WGS) entry which is preliminary data.</text>
</comment>
<dbReference type="EMBL" id="BARU01018891">
    <property type="protein sequence ID" value="GAH61007.1"/>
    <property type="molecule type" value="Genomic_DNA"/>
</dbReference>
<dbReference type="PROSITE" id="PS00490">
    <property type="entry name" value="MOLYBDOPTERIN_PROK_2"/>
    <property type="match status" value="1"/>
</dbReference>
<dbReference type="PANTHER" id="PTHR43742:SF6">
    <property type="entry name" value="OXIDOREDUCTASE YYAE-RELATED"/>
    <property type="match status" value="1"/>
</dbReference>
<keyword evidence="1" id="KW-0500">Molybdenum</keyword>
<evidence type="ECO:0000256" key="2">
    <source>
        <dbReference type="ARBA" id="ARBA00022723"/>
    </source>
</evidence>
<sequence>ALALGMINVIVNERLFDKVFVDKWTVGFDELKAHVHDYPPEKVEDITWIDADKIKEAARLYATNKPACIQWGNGLEHNVNSFQTARALAIMRAITGNLGVPGGEVECSPLPSLNRGAPEFSLVNKISPDKRANRISTKDGMLPNVFYALPQSIVKAMIEEDPYPIRVVYVMAGNNLISFSNIQETYTAFKKLAFLVVTDMFMTPTASLADIVLPVSSYLERNSMKEALDYPVAEVEQKVAEVGECRSDYQILSELAKRLGLGRYFWDTEEECLDFLLKPGY</sequence>
<dbReference type="SUPFAM" id="SSF53706">
    <property type="entry name" value="Formate dehydrogenase/DMSO reductase, domains 1-3"/>
    <property type="match status" value="1"/>
</dbReference>
<reference evidence="7" key="1">
    <citation type="journal article" date="2014" name="Front. Microbiol.">
        <title>High frequency of phylogenetically diverse reductive dehalogenase-homologous genes in deep subseafloor sedimentary metagenomes.</title>
        <authorList>
            <person name="Kawai M."/>
            <person name="Futagami T."/>
            <person name="Toyoda A."/>
            <person name="Takaki Y."/>
            <person name="Nishi S."/>
            <person name="Hori S."/>
            <person name="Arai W."/>
            <person name="Tsubouchi T."/>
            <person name="Morono Y."/>
            <person name="Uchiyama I."/>
            <person name="Ito T."/>
            <person name="Fujiyama A."/>
            <person name="Inagaki F."/>
            <person name="Takami H."/>
        </authorList>
    </citation>
    <scope>NUCLEOTIDE SEQUENCE</scope>
    <source>
        <strain evidence="7">Expedition CK06-06</strain>
    </source>
</reference>
<keyword evidence="4" id="KW-0408">Iron</keyword>
<feature type="domain" description="Molybdopterin oxidoreductase" evidence="6">
    <location>
        <begin position="2"/>
        <end position="258"/>
    </location>
</feature>
<gene>
    <name evidence="7" type="ORF">S03H2_31170</name>
</gene>
<name>X1GV43_9ZZZZ</name>
<evidence type="ECO:0000256" key="5">
    <source>
        <dbReference type="ARBA" id="ARBA00023014"/>
    </source>
</evidence>
<evidence type="ECO:0000259" key="6">
    <source>
        <dbReference type="Pfam" id="PF00384"/>
    </source>
</evidence>
<evidence type="ECO:0000313" key="7">
    <source>
        <dbReference type="EMBL" id="GAH61007.1"/>
    </source>
</evidence>
<evidence type="ECO:0000256" key="4">
    <source>
        <dbReference type="ARBA" id="ARBA00023004"/>
    </source>
</evidence>
<dbReference type="GO" id="GO:0051536">
    <property type="term" value="F:iron-sulfur cluster binding"/>
    <property type="evidence" value="ECO:0007669"/>
    <property type="project" value="UniProtKB-KW"/>
</dbReference>
<organism evidence="7">
    <name type="scientific">marine sediment metagenome</name>
    <dbReference type="NCBI Taxonomy" id="412755"/>
    <lineage>
        <taxon>unclassified sequences</taxon>
        <taxon>metagenomes</taxon>
        <taxon>ecological metagenomes</taxon>
    </lineage>
</organism>
<dbReference type="AlphaFoldDB" id="X1GV43"/>
<keyword evidence="2" id="KW-0479">Metal-binding</keyword>
<dbReference type="Gene3D" id="3.40.50.740">
    <property type="match status" value="1"/>
</dbReference>
<dbReference type="Gene3D" id="3.40.228.10">
    <property type="entry name" value="Dimethylsulfoxide Reductase, domain 2"/>
    <property type="match status" value="1"/>
</dbReference>
<dbReference type="GO" id="GO:0046872">
    <property type="term" value="F:metal ion binding"/>
    <property type="evidence" value="ECO:0007669"/>
    <property type="project" value="UniProtKB-KW"/>
</dbReference>
<proteinExistence type="predicted"/>
<accession>X1GV43</accession>
<dbReference type="GO" id="GO:0016491">
    <property type="term" value="F:oxidoreductase activity"/>
    <property type="evidence" value="ECO:0007669"/>
    <property type="project" value="UniProtKB-KW"/>
</dbReference>
<dbReference type="PANTHER" id="PTHR43742">
    <property type="entry name" value="TRIMETHYLAMINE-N-OXIDE REDUCTASE"/>
    <property type="match status" value="1"/>
</dbReference>
<dbReference type="Pfam" id="PF00384">
    <property type="entry name" value="Molybdopterin"/>
    <property type="match status" value="1"/>
</dbReference>
<keyword evidence="3" id="KW-0560">Oxidoreductase</keyword>
<evidence type="ECO:0000256" key="3">
    <source>
        <dbReference type="ARBA" id="ARBA00023002"/>
    </source>
</evidence>
<dbReference type="InterPro" id="IPR006656">
    <property type="entry name" value="Mopterin_OxRdtase"/>
</dbReference>
<dbReference type="InterPro" id="IPR006655">
    <property type="entry name" value="Mopterin_OxRdtase_prok_CS"/>
</dbReference>
<feature type="non-terminal residue" evidence="7">
    <location>
        <position position="1"/>
    </location>
</feature>
<evidence type="ECO:0000256" key="1">
    <source>
        <dbReference type="ARBA" id="ARBA00022505"/>
    </source>
</evidence>
<dbReference type="InterPro" id="IPR050612">
    <property type="entry name" value="Prok_Mopterin_Oxidored"/>
</dbReference>
<keyword evidence="5" id="KW-0411">Iron-sulfur</keyword>
<protein>
    <recommendedName>
        <fullName evidence="6">Molybdopterin oxidoreductase domain-containing protein</fullName>
    </recommendedName>
</protein>